<feature type="domain" description="F-box" evidence="1">
    <location>
        <begin position="88"/>
        <end position="135"/>
    </location>
</feature>
<dbReference type="InterPro" id="IPR032675">
    <property type="entry name" value="LRR_dom_sf"/>
</dbReference>
<gene>
    <name evidence="2" type="ORF">CJOHNSTONI_LOCUS7776</name>
</gene>
<sequence>MDAFTESPGQYRPLSRKYDTIDKKYKFFKSSSAACLQMHYPLVKNDIGTHVSPVSSLSGPYAGDLHYQTLKGKKGDDRQEFGNEQEVLTTINDLPDDILLMIFGYCHPIHLVNCFSLVSHRWNNLANHSTLLSEVRVLVTNYSLEYESVKNFFSKNSNHLHKLCIECTVILPSARVDELFDTYMPNVTHLDISSFDEMNASLLKKLSKCFPNLDTLHMEGVKRCFSRIQCSEDWSQMLKLLFEDENTFPKMENFFVGDMNEYCDGADIKLLAWKRPLKVLHIENGAARVNFYGIRTSPWRLTLTELYLGYFITNHDFRYIGLLHNLKLLSLDMCLYTDDEEILHLKNLCNLEEFRLACGDQYCNLTTGGMVDLFTLPDKEPEKWFPYKLRNLALTEFQMCNAELVSVIAQNCPKLRTLNLQRNEYMGSDIIQFVIKNFNHLVLLDLSKIGESYEDEVWDNLCDKSLPNLRFLRLHDNEADVKVLQRLNLRRPRLIITVKMNHFINWTETESGCVFHDTFDGDINAIMNDLSEIDGFGCCGTIIHFPSSFIPI</sequence>
<evidence type="ECO:0000259" key="1">
    <source>
        <dbReference type="PROSITE" id="PS50181"/>
    </source>
</evidence>
<dbReference type="SUPFAM" id="SSF52047">
    <property type="entry name" value="RNI-like"/>
    <property type="match status" value="1"/>
</dbReference>
<dbReference type="InterPro" id="IPR036047">
    <property type="entry name" value="F-box-like_dom_sf"/>
</dbReference>
<protein>
    <recommendedName>
        <fullName evidence="1">F-box domain-containing protein</fullName>
    </recommendedName>
</protein>
<reference evidence="2" key="1">
    <citation type="submission" date="2021-09" db="EMBL/GenBank/DDBJ databases">
        <authorList>
            <consortium name="Pathogen Informatics"/>
        </authorList>
    </citation>
    <scope>NUCLEOTIDE SEQUENCE</scope>
</reference>
<name>A0A8J2Q8L6_9BILA</name>
<dbReference type="Proteomes" id="UP000746747">
    <property type="component" value="Unassembled WGS sequence"/>
</dbReference>
<accession>A0A8J2Q8L6</accession>
<comment type="caution">
    <text evidence="2">The sequence shown here is derived from an EMBL/GenBank/DDBJ whole genome shotgun (WGS) entry which is preliminary data.</text>
</comment>
<keyword evidence="3" id="KW-1185">Reference proteome</keyword>
<dbReference type="AlphaFoldDB" id="A0A8J2Q8L6"/>
<proteinExistence type="predicted"/>
<dbReference type="Gene3D" id="3.80.10.10">
    <property type="entry name" value="Ribonuclease Inhibitor"/>
    <property type="match status" value="1"/>
</dbReference>
<dbReference type="OrthoDB" id="5784079at2759"/>
<dbReference type="PANTHER" id="PTHR13318">
    <property type="entry name" value="PARTNER OF PAIRED, ISOFORM B-RELATED"/>
    <property type="match status" value="1"/>
</dbReference>
<organism evidence="2 3">
    <name type="scientific">Cercopithifilaria johnstoni</name>
    <dbReference type="NCBI Taxonomy" id="2874296"/>
    <lineage>
        <taxon>Eukaryota</taxon>
        <taxon>Metazoa</taxon>
        <taxon>Ecdysozoa</taxon>
        <taxon>Nematoda</taxon>
        <taxon>Chromadorea</taxon>
        <taxon>Rhabditida</taxon>
        <taxon>Spirurina</taxon>
        <taxon>Spiruromorpha</taxon>
        <taxon>Filarioidea</taxon>
        <taxon>Onchocercidae</taxon>
        <taxon>Cercopithifilaria</taxon>
    </lineage>
</organism>
<dbReference type="SUPFAM" id="SSF81383">
    <property type="entry name" value="F-box domain"/>
    <property type="match status" value="1"/>
</dbReference>
<dbReference type="GO" id="GO:0019005">
    <property type="term" value="C:SCF ubiquitin ligase complex"/>
    <property type="evidence" value="ECO:0007669"/>
    <property type="project" value="TreeGrafter"/>
</dbReference>
<dbReference type="Gene3D" id="1.20.1280.50">
    <property type="match status" value="1"/>
</dbReference>
<dbReference type="InterPro" id="IPR001810">
    <property type="entry name" value="F-box_dom"/>
</dbReference>
<dbReference type="GO" id="GO:0031146">
    <property type="term" value="P:SCF-dependent proteasomal ubiquitin-dependent protein catabolic process"/>
    <property type="evidence" value="ECO:0007669"/>
    <property type="project" value="TreeGrafter"/>
</dbReference>
<evidence type="ECO:0000313" key="2">
    <source>
        <dbReference type="EMBL" id="CAG9538025.1"/>
    </source>
</evidence>
<dbReference type="PROSITE" id="PS50181">
    <property type="entry name" value="FBOX"/>
    <property type="match status" value="1"/>
</dbReference>
<dbReference type="EMBL" id="CAKAEH010001614">
    <property type="protein sequence ID" value="CAG9538025.1"/>
    <property type="molecule type" value="Genomic_DNA"/>
</dbReference>
<dbReference type="Pfam" id="PF12937">
    <property type="entry name" value="F-box-like"/>
    <property type="match status" value="1"/>
</dbReference>
<dbReference type="CDD" id="cd09917">
    <property type="entry name" value="F-box_SF"/>
    <property type="match status" value="1"/>
</dbReference>
<evidence type="ECO:0000313" key="3">
    <source>
        <dbReference type="Proteomes" id="UP000746747"/>
    </source>
</evidence>